<keyword evidence="1" id="KW-0732">Signal</keyword>
<evidence type="ECO:0008006" key="4">
    <source>
        <dbReference type="Google" id="ProtNLM"/>
    </source>
</evidence>
<dbReference type="EMBL" id="CP073720">
    <property type="protein sequence ID" value="UWP80868.1"/>
    <property type="molecule type" value="Genomic_DNA"/>
</dbReference>
<feature type="chain" id="PRO_5046250559" description="Adhesin domain-containing protein" evidence="1">
    <location>
        <begin position="21"/>
        <end position="232"/>
    </location>
</feature>
<keyword evidence="3" id="KW-1185">Reference proteome</keyword>
<evidence type="ECO:0000256" key="1">
    <source>
        <dbReference type="SAM" id="SignalP"/>
    </source>
</evidence>
<reference evidence="2" key="2">
    <citation type="submission" date="2022-09" db="EMBL/GenBank/DDBJ databases">
        <title>Biosynthetic gene clusters of Dactylosporangioum fulvum.</title>
        <authorList>
            <person name="Caradec T."/>
        </authorList>
    </citation>
    <scope>NUCLEOTIDE SEQUENCE</scope>
    <source>
        <strain evidence="2">NRRL B-16292</strain>
    </source>
</reference>
<accession>A0ABY5VT13</accession>
<evidence type="ECO:0000313" key="3">
    <source>
        <dbReference type="Proteomes" id="UP001059617"/>
    </source>
</evidence>
<sequence length="232" mass="23719">MKSLRIITITAALLALGACGESGTPPPSADKDAAEQSATNTYEVKEDVSVVEVNSLGGTIKVSVGNGPTIKVTETQQYRSDKPGRKQTVEGGELVLASTGCPKNNCSISYELQIPSTLSLRLDSSGGAVTLNGMTGLIDVATDGGPLNGEALAPPELNARTGGGPIELRVTQAPDRIRVDSGGANVNMRLTSDAYALQTELDGGKQSGSIKTDAGSAHKVHIATGGGDLLFV</sequence>
<dbReference type="Proteomes" id="UP001059617">
    <property type="component" value="Chromosome"/>
</dbReference>
<reference evidence="2" key="1">
    <citation type="submission" date="2021-04" db="EMBL/GenBank/DDBJ databases">
        <authorList>
            <person name="Hartkoorn R.C."/>
            <person name="Beaudoing E."/>
            <person name="Hot D."/>
        </authorList>
    </citation>
    <scope>NUCLEOTIDE SEQUENCE</scope>
    <source>
        <strain evidence="2">NRRL B-16292</strain>
    </source>
</reference>
<gene>
    <name evidence="2" type="ORF">Dfulv_37920</name>
</gene>
<organism evidence="2 3">
    <name type="scientific">Dactylosporangium fulvum</name>
    <dbReference type="NCBI Taxonomy" id="53359"/>
    <lineage>
        <taxon>Bacteria</taxon>
        <taxon>Bacillati</taxon>
        <taxon>Actinomycetota</taxon>
        <taxon>Actinomycetes</taxon>
        <taxon>Micromonosporales</taxon>
        <taxon>Micromonosporaceae</taxon>
        <taxon>Dactylosporangium</taxon>
    </lineage>
</organism>
<feature type="signal peptide" evidence="1">
    <location>
        <begin position="1"/>
        <end position="20"/>
    </location>
</feature>
<proteinExistence type="predicted"/>
<protein>
    <recommendedName>
        <fullName evidence="4">Adhesin domain-containing protein</fullName>
    </recommendedName>
</protein>
<dbReference type="RefSeq" id="WP_259858631.1">
    <property type="nucleotide sequence ID" value="NZ_BAAAST010000058.1"/>
</dbReference>
<evidence type="ECO:0000313" key="2">
    <source>
        <dbReference type="EMBL" id="UWP80868.1"/>
    </source>
</evidence>
<dbReference type="PROSITE" id="PS51257">
    <property type="entry name" value="PROKAR_LIPOPROTEIN"/>
    <property type="match status" value="1"/>
</dbReference>
<name>A0ABY5VT13_9ACTN</name>